<evidence type="ECO:0008006" key="14">
    <source>
        <dbReference type="Google" id="ProtNLM"/>
    </source>
</evidence>
<keyword evidence="8" id="KW-0966">Cell projection</keyword>
<dbReference type="InterPro" id="IPR004273">
    <property type="entry name" value="Dynein_heavy_D6_P-loop"/>
</dbReference>
<dbReference type="GO" id="GO:0007018">
    <property type="term" value="P:microtubule-based movement"/>
    <property type="evidence" value="ECO:0007669"/>
    <property type="project" value="InterPro"/>
</dbReference>
<dbReference type="InterPro" id="IPR042219">
    <property type="entry name" value="AAA_lid_11_sf"/>
</dbReference>
<dbReference type="GO" id="GO:0030286">
    <property type="term" value="C:dynein complex"/>
    <property type="evidence" value="ECO:0007669"/>
    <property type="project" value="InterPro"/>
</dbReference>
<sequence>MHFLRASASLEKDYAERPDVPWLSDFYWQMSCELEDSLPCFKGISKEITRTHIHIELGRFQASINPETWKDYVSELPPLEDSEETKNQIRGHWNERLSAFQKLILIKGFMEEKVVFAATEFVIVSLGKQFVENPPVDLANLYNDMSPSTPLVFILSTGSDPMGAFQRFAKERGCLDRVESISLGQGQGPIAEKMIHSAMKTGNWVFLQNCHLAVSWMLAMEELIKTFAEPAANIQRLFLSSMPTKVFPVTNEPPKGLRANMRRAFTEISNSFFEEHLLGRPWRKLVFGICFFHAIIQERKKFGPLGWNIRYEFNDSDRECALLNLNLYCKDGTIPWDALIYITGEITYGGRVTDAWDQRCLRTILKGFFSPKTLGSGYTYSSSGIYYAPETDELEQYRKYIESLPIIDDPEVFGMHENANLAFQRQETMTLINTILDVTPRSSAQHGAKSNDEIVCDLAESILSKLPERLDMDEAVEILFVRDGNGRLNSLTIVLGQEADRFNNLLRVLRVSLVTLQKAIAGLVVMSEEMDSIYTSFLNNQVPAHWANSAYPSLKTLASWVKDLVLRIAFIQTWIARGQPKSFWISGFFFPQGFLTGVLQNHARLYNLPIDELNFRFQVLPAYRDQVAVCEALRSLPGSAQLPMDEELPDPKDGVLVHGMFMDASRWDDDNMVIEDALPRVMNAMLPVVHFEPQLNYVPEPDLYHAPLYKTSARAGTLSTTGHSTNFVVTVLLPSNRHSDYWISKASALLCQLDN</sequence>
<name>A0AA88IKG2_CHASR</name>
<dbReference type="GO" id="GO:0045505">
    <property type="term" value="F:dynein intermediate chain binding"/>
    <property type="evidence" value="ECO:0007669"/>
    <property type="project" value="InterPro"/>
</dbReference>
<evidence type="ECO:0000256" key="6">
    <source>
        <dbReference type="ARBA" id="ARBA00023069"/>
    </source>
</evidence>
<keyword evidence="3" id="KW-0963">Cytoplasm</keyword>
<evidence type="ECO:0000256" key="4">
    <source>
        <dbReference type="ARBA" id="ARBA00022741"/>
    </source>
</evidence>
<dbReference type="Pfam" id="PF18199">
    <property type="entry name" value="Dynein_C"/>
    <property type="match status" value="1"/>
</dbReference>
<comment type="subcellular location">
    <subcellularLocation>
        <location evidence="1">Cell projection</location>
        <location evidence="1">Cilium</location>
    </subcellularLocation>
    <subcellularLocation>
        <location evidence="2">Cytoplasm</location>
        <location evidence="2">Cytoskeleton</location>
    </subcellularLocation>
</comment>
<evidence type="ECO:0000313" key="13">
    <source>
        <dbReference type="Proteomes" id="UP001187415"/>
    </source>
</evidence>
<evidence type="ECO:0000256" key="7">
    <source>
        <dbReference type="ARBA" id="ARBA00023212"/>
    </source>
</evidence>
<organism evidence="12 13">
    <name type="scientific">Channa striata</name>
    <name type="common">Snakehead murrel</name>
    <name type="synonym">Ophicephalus striatus</name>
    <dbReference type="NCBI Taxonomy" id="64152"/>
    <lineage>
        <taxon>Eukaryota</taxon>
        <taxon>Metazoa</taxon>
        <taxon>Chordata</taxon>
        <taxon>Craniata</taxon>
        <taxon>Vertebrata</taxon>
        <taxon>Euteleostomi</taxon>
        <taxon>Actinopterygii</taxon>
        <taxon>Neopterygii</taxon>
        <taxon>Teleostei</taxon>
        <taxon>Neoteleostei</taxon>
        <taxon>Acanthomorphata</taxon>
        <taxon>Anabantaria</taxon>
        <taxon>Anabantiformes</taxon>
        <taxon>Channoidei</taxon>
        <taxon>Channidae</taxon>
        <taxon>Channa</taxon>
    </lineage>
</organism>
<evidence type="ECO:0000256" key="8">
    <source>
        <dbReference type="ARBA" id="ARBA00023273"/>
    </source>
</evidence>
<evidence type="ECO:0000256" key="5">
    <source>
        <dbReference type="ARBA" id="ARBA00023054"/>
    </source>
</evidence>
<evidence type="ECO:0000256" key="3">
    <source>
        <dbReference type="ARBA" id="ARBA00022490"/>
    </source>
</evidence>
<dbReference type="AlphaFoldDB" id="A0AA88IKG2"/>
<evidence type="ECO:0000259" key="10">
    <source>
        <dbReference type="Pfam" id="PF18198"/>
    </source>
</evidence>
<keyword evidence="5" id="KW-0175">Coiled coil</keyword>
<evidence type="ECO:0000313" key="12">
    <source>
        <dbReference type="EMBL" id="KAK2815677.1"/>
    </source>
</evidence>
<dbReference type="InterPro" id="IPR026983">
    <property type="entry name" value="DHC"/>
</dbReference>
<accession>A0AA88IKG2</accession>
<dbReference type="Proteomes" id="UP001187415">
    <property type="component" value="Unassembled WGS sequence"/>
</dbReference>
<keyword evidence="7" id="KW-0206">Cytoskeleton</keyword>
<dbReference type="GO" id="GO:0008569">
    <property type="term" value="F:minus-end-directed microtubule motor activity"/>
    <property type="evidence" value="ECO:0007669"/>
    <property type="project" value="InterPro"/>
</dbReference>
<dbReference type="GO" id="GO:0051959">
    <property type="term" value="F:dynein light intermediate chain binding"/>
    <property type="evidence" value="ECO:0007669"/>
    <property type="project" value="InterPro"/>
</dbReference>
<dbReference type="EMBL" id="JAUPFM010000022">
    <property type="protein sequence ID" value="KAK2815677.1"/>
    <property type="molecule type" value="Genomic_DNA"/>
</dbReference>
<dbReference type="FunFam" id="1.20.1270.280:FF:000009">
    <property type="entry name" value="Dynein, axonemal, heavy chain 6"/>
    <property type="match status" value="1"/>
</dbReference>
<dbReference type="Gene3D" id="3.10.490.20">
    <property type="match status" value="1"/>
</dbReference>
<evidence type="ECO:0000256" key="1">
    <source>
        <dbReference type="ARBA" id="ARBA00004138"/>
    </source>
</evidence>
<evidence type="ECO:0000259" key="11">
    <source>
        <dbReference type="Pfam" id="PF18199"/>
    </source>
</evidence>
<dbReference type="FunFam" id="1.10.8.720:FF:000007">
    <property type="entry name" value="Dynein axonemal heavy chain 6"/>
    <property type="match status" value="1"/>
</dbReference>
<dbReference type="InterPro" id="IPR041228">
    <property type="entry name" value="Dynein_C"/>
</dbReference>
<protein>
    <recommendedName>
        <fullName evidence="14">Dynein heavy chain 6, axonemal</fullName>
    </recommendedName>
</protein>
<dbReference type="FunFam" id="3.10.490.20:FF:000005">
    <property type="entry name" value="Dynein axonemal heavy chain 6"/>
    <property type="match status" value="1"/>
</dbReference>
<feature type="domain" description="Dynein heavy chain AAA lid" evidence="10">
    <location>
        <begin position="282"/>
        <end position="419"/>
    </location>
</feature>
<dbReference type="InterPro" id="IPR043160">
    <property type="entry name" value="Dynein_C_barrel"/>
</dbReference>
<dbReference type="PANTHER" id="PTHR22878">
    <property type="entry name" value="DYNEIN HEAVY CHAIN 6, AXONEMAL-LIKE-RELATED"/>
    <property type="match status" value="1"/>
</dbReference>
<dbReference type="InterPro" id="IPR041658">
    <property type="entry name" value="AAA_lid_11"/>
</dbReference>
<dbReference type="FunFam" id="3.40.50.300:FF:000362">
    <property type="entry name" value="Dynein, axonemal, heavy chain 6"/>
    <property type="match status" value="1"/>
</dbReference>
<dbReference type="InterPro" id="IPR027417">
    <property type="entry name" value="P-loop_NTPase"/>
</dbReference>
<dbReference type="Pfam" id="PF03028">
    <property type="entry name" value="Dynein_heavy"/>
    <property type="match status" value="1"/>
</dbReference>
<dbReference type="Gene3D" id="1.20.1270.280">
    <property type="match status" value="1"/>
</dbReference>
<dbReference type="Gene3D" id="1.10.8.720">
    <property type="entry name" value="Region D6 of dynein motor"/>
    <property type="match status" value="1"/>
</dbReference>
<feature type="domain" description="Dynein heavy chain region D6 P-loop" evidence="9">
    <location>
        <begin position="147"/>
        <end position="250"/>
    </location>
</feature>
<evidence type="ECO:0000256" key="2">
    <source>
        <dbReference type="ARBA" id="ARBA00004245"/>
    </source>
</evidence>
<comment type="caution">
    <text evidence="12">The sequence shown here is derived from an EMBL/GenBank/DDBJ whole genome shotgun (WGS) entry which is preliminary data.</text>
</comment>
<keyword evidence="6" id="KW-0969">Cilium</keyword>
<proteinExistence type="predicted"/>
<dbReference type="GO" id="GO:0005929">
    <property type="term" value="C:cilium"/>
    <property type="evidence" value="ECO:0007669"/>
    <property type="project" value="UniProtKB-SubCell"/>
</dbReference>
<dbReference type="Gene3D" id="3.40.50.300">
    <property type="entry name" value="P-loop containing nucleotide triphosphate hydrolases"/>
    <property type="match status" value="1"/>
</dbReference>
<dbReference type="GO" id="GO:0000166">
    <property type="term" value="F:nucleotide binding"/>
    <property type="evidence" value="ECO:0007669"/>
    <property type="project" value="UniProtKB-KW"/>
</dbReference>
<feature type="domain" description="Dynein heavy chain C-terminal" evidence="11">
    <location>
        <begin position="426"/>
        <end position="751"/>
    </location>
</feature>
<gene>
    <name evidence="12" type="ORF">Q5P01_026144</name>
</gene>
<dbReference type="Pfam" id="PF18198">
    <property type="entry name" value="AAA_lid_11"/>
    <property type="match status" value="1"/>
</dbReference>
<dbReference type="PANTHER" id="PTHR22878:SF68">
    <property type="entry name" value="DYNEIN HEAVY CHAIN 6, AXONEMAL-LIKE"/>
    <property type="match status" value="1"/>
</dbReference>
<keyword evidence="4" id="KW-0547">Nucleotide-binding</keyword>
<reference evidence="12" key="1">
    <citation type="submission" date="2023-07" db="EMBL/GenBank/DDBJ databases">
        <title>Chromosome-level Genome Assembly of Striped Snakehead (Channa striata).</title>
        <authorList>
            <person name="Liu H."/>
        </authorList>
    </citation>
    <scope>NUCLEOTIDE SEQUENCE</scope>
    <source>
        <strain evidence="12">Gz</strain>
        <tissue evidence="12">Muscle</tissue>
    </source>
</reference>
<keyword evidence="13" id="KW-1185">Reference proteome</keyword>
<evidence type="ECO:0000259" key="9">
    <source>
        <dbReference type="Pfam" id="PF03028"/>
    </source>
</evidence>